<feature type="transmembrane region" description="Helical" evidence="1">
    <location>
        <begin position="71"/>
        <end position="94"/>
    </location>
</feature>
<keyword evidence="1" id="KW-0812">Transmembrane</keyword>
<dbReference type="STRING" id="1886670.PTI45_03167"/>
<evidence type="ECO:0000256" key="1">
    <source>
        <dbReference type="SAM" id="Phobius"/>
    </source>
</evidence>
<accession>A0A1E3L0X9</accession>
<dbReference type="AlphaFoldDB" id="A0A1E3L0X9"/>
<evidence type="ECO:0000313" key="2">
    <source>
        <dbReference type="EMBL" id="ODP27457.1"/>
    </source>
</evidence>
<protein>
    <submittedName>
        <fullName evidence="2">Uncharacterized protein</fullName>
    </submittedName>
</protein>
<feature type="transmembrane region" description="Helical" evidence="1">
    <location>
        <begin position="21"/>
        <end position="40"/>
    </location>
</feature>
<keyword evidence="3" id="KW-1185">Reference proteome</keyword>
<keyword evidence="1" id="KW-1133">Transmembrane helix</keyword>
<dbReference type="Proteomes" id="UP000094578">
    <property type="component" value="Unassembled WGS sequence"/>
</dbReference>
<reference evidence="2 3" key="1">
    <citation type="submission" date="2016-08" db="EMBL/GenBank/DDBJ databases">
        <title>Genome sequencing of Paenibacillus sp. TI45-13ar, isolated from Korean traditional nuruk.</title>
        <authorList>
            <person name="Kim S.-J."/>
        </authorList>
    </citation>
    <scope>NUCLEOTIDE SEQUENCE [LARGE SCALE GENOMIC DNA]</scope>
    <source>
        <strain evidence="2 3">TI45-13ar</strain>
    </source>
</reference>
<sequence length="110" mass="12949">MRDLWYWTELARKKNSNSVTRFLTVLSLFVSLSVGQSVFLGNTATTNLWSEITNLQFPTMTVVTVSGTVGILIYFFRFLCLFLLGFELIGWTFLKLYYFMYKKNVPRNYR</sequence>
<dbReference type="EMBL" id="MDER01000055">
    <property type="protein sequence ID" value="ODP27457.1"/>
    <property type="molecule type" value="Genomic_DNA"/>
</dbReference>
<gene>
    <name evidence="2" type="ORF">PTI45_03167</name>
</gene>
<evidence type="ECO:0000313" key="3">
    <source>
        <dbReference type="Proteomes" id="UP000094578"/>
    </source>
</evidence>
<name>A0A1E3L0X9_9BACL</name>
<proteinExistence type="predicted"/>
<dbReference type="RefSeq" id="WP_069328562.1">
    <property type="nucleotide sequence ID" value="NZ_MDER01000055.1"/>
</dbReference>
<comment type="caution">
    <text evidence="2">The sequence shown here is derived from an EMBL/GenBank/DDBJ whole genome shotgun (WGS) entry which is preliminary data.</text>
</comment>
<organism evidence="2 3">
    <name type="scientific">Paenibacillus nuruki</name>
    <dbReference type="NCBI Taxonomy" id="1886670"/>
    <lineage>
        <taxon>Bacteria</taxon>
        <taxon>Bacillati</taxon>
        <taxon>Bacillota</taxon>
        <taxon>Bacilli</taxon>
        <taxon>Bacillales</taxon>
        <taxon>Paenibacillaceae</taxon>
        <taxon>Paenibacillus</taxon>
    </lineage>
</organism>
<keyword evidence="1" id="KW-0472">Membrane</keyword>